<accession>A0A5P2G5C0</accession>
<keyword evidence="2" id="KW-1185">Reference proteome</keyword>
<dbReference type="InterPro" id="IPR034660">
    <property type="entry name" value="DinB/YfiT-like"/>
</dbReference>
<dbReference type="Gene3D" id="1.20.120.450">
    <property type="entry name" value="dinb family like domain"/>
    <property type="match status" value="1"/>
</dbReference>
<proteinExistence type="predicted"/>
<sequence length="151" mass="17549">MLLHTLKQIFVRDLSKLKEEISLYNSESKIWEIDGNISNSGGNLCLHLIGNLNTYIGKDLGKIDYTRQRDLEFSLKNIPKKELLEKLDDTISRIERALDNFSENEVTQPFPYIVLGNETTIEYFLIHLATHLSYHLGQINYHRRLIDDATN</sequence>
<reference evidence="1 2" key="1">
    <citation type="submission" date="2019-09" db="EMBL/GenBank/DDBJ databases">
        <title>Complete genome sequence of Arachidicoccus sp. B3-10 isolated from apple orchard soil.</title>
        <authorList>
            <person name="Kim H.S."/>
            <person name="Han K.-I."/>
            <person name="Suh M.K."/>
            <person name="Lee K.C."/>
            <person name="Eom M.K."/>
            <person name="Kim J.-S."/>
            <person name="Kang S.W."/>
            <person name="Sin Y."/>
            <person name="Lee J.-S."/>
        </authorList>
    </citation>
    <scope>NUCLEOTIDE SEQUENCE [LARGE SCALE GENOMIC DNA]</scope>
    <source>
        <strain evidence="1 2">B3-10</strain>
    </source>
</reference>
<dbReference type="EMBL" id="CP044016">
    <property type="protein sequence ID" value="QES89878.1"/>
    <property type="molecule type" value="Genomic_DNA"/>
</dbReference>
<dbReference type="AlphaFoldDB" id="A0A5P2G5C0"/>
<name>A0A5P2G5C0_9BACT</name>
<organism evidence="1 2">
    <name type="scientific">Rhizosphaericola mali</name>
    <dbReference type="NCBI Taxonomy" id="2545455"/>
    <lineage>
        <taxon>Bacteria</taxon>
        <taxon>Pseudomonadati</taxon>
        <taxon>Bacteroidota</taxon>
        <taxon>Chitinophagia</taxon>
        <taxon>Chitinophagales</taxon>
        <taxon>Chitinophagaceae</taxon>
        <taxon>Rhizosphaericola</taxon>
    </lineage>
</organism>
<dbReference type="KEGG" id="arac:E0W69_014840"/>
<dbReference type="RefSeq" id="WP_131330835.1">
    <property type="nucleotide sequence ID" value="NZ_CP044016.1"/>
</dbReference>
<gene>
    <name evidence="1" type="ORF">E0W69_014840</name>
</gene>
<dbReference type="OrthoDB" id="893570at2"/>
<dbReference type="InterPro" id="IPR011466">
    <property type="entry name" value="DUF1572"/>
</dbReference>
<protein>
    <submittedName>
        <fullName evidence="1">DinB family protein</fullName>
    </submittedName>
</protein>
<dbReference type="Pfam" id="PF07609">
    <property type="entry name" value="DUF1572"/>
    <property type="match status" value="1"/>
</dbReference>
<dbReference type="SUPFAM" id="SSF109854">
    <property type="entry name" value="DinB/YfiT-like putative metalloenzymes"/>
    <property type="match status" value="1"/>
</dbReference>
<evidence type="ECO:0000313" key="1">
    <source>
        <dbReference type="EMBL" id="QES89878.1"/>
    </source>
</evidence>
<evidence type="ECO:0000313" key="2">
    <source>
        <dbReference type="Proteomes" id="UP000292424"/>
    </source>
</evidence>
<dbReference type="Proteomes" id="UP000292424">
    <property type="component" value="Chromosome"/>
</dbReference>